<accession>D0BKZ6</accession>
<evidence type="ECO:0000256" key="3">
    <source>
        <dbReference type="ARBA" id="ARBA00022722"/>
    </source>
</evidence>
<evidence type="ECO:0000256" key="6">
    <source>
        <dbReference type="ARBA" id="ARBA00022801"/>
    </source>
</evidence>
<dbReference type="GO" id="GO:0004518">
    <property type="term" value="F:nuclease activity"/>
    <property type="evidence" value="ECO:0007669"/>
    <property type="project" value="UniProtKB-KW"/>
</dbReference>
<keyword evidence="12" id="KW-1185">Reference proteome</keyword>
<keyword evidence="8" id="KW-0234">DNA repair</keyword>
<gene>
    <name evidence="11" type="ORF">HMPREF0446_00631</name>
</gene>
<evidence type="ECO:0000256" key="7">
    <source>
        <dbReference type="ARBA" id="ARBA00022842"/>
    </source>
</evidence>
<evidence type="ECO:0000256" key="8">
    <source>
        <dbReference type="ARBA" id="ARBA00023204"/>
    </source>
</evidence>
<dbReference type="RefSeq" id="WP_006702905.1">
    <property type="nucleotide sequence ID" value="NZ_KI391971.1"/>
</dbReference>
<keyword evidence="9" id="KW-0812">Transmembrane</keyword>
<dbReference type="PANTHER" id="PTHR15822">
    <property type="entry name" value="TRAF AND TNF RECEPTOR-ASSOCIATED PROTEIN"/>
    <property type="match status" value="1"/>
</dbReference>
<keyword evidence="3" id="KW-0540">Nuclease</keyword>
<evidence type="ECO:0000256" key="9">
    <source>
        <dbReference type="SAM" id="Phobius"/>
    </source>
</evidence>
<dbReference type="Proteomes" id="UP000002939">
    <property type="component" value="Unassembled WGS sequence"/>
</dbReference>
<keyword evidence="9" id="KW-1133">Transmembrane helix</keyword>
<dbReference type="SUPFAM" id="SSF56219">
    <property type="entry name" value="DNase I-like"/>
    <property type="match status" value="1"/>
</dbReference>
<dbReference type="HOGENOM" id="CLU_065532_0_0_9"/>
<dbReference type="InterPro" id="IPR051547">
    <property type="entry name" value="TDP2-like"/>
</dbReference>
<evidence type="ECO:0000259" key="10">
    <source>
        <dbReference type="Pfam" id="PF03372"/>
    </source>
</evidence>
<comment type="caution">
    <text evidence="11">The sequence shown here is derived from an EMBL/GenBank/DDBJ whole genome shotgun (WGS) entry which is preliminary data.</text>
</comment>
<proteinExistence type="predicted"/>
<dbReference type="InterPro" id="IPR036691">
    <property type="entry name" value="Endo/exonu/phosph_ase_sf"/>
</dbReference>
<evidence type="ECO:0000256" key="5">
    <source>
        <dbReference type="ARBA" id="ARBA00022763"/>
    </source>
</evidence>
<evidence type="ECO:0000256" key="1">
    <source>
        <dbReference type="ARBA" id="ARBA00001936"/>
    </source>
</evidence>
<name>D0BKZ6_9LACT</name>
<reference evidence="11" key="1">
    <citation type="submission" date="2009-09" db="EMBL/GenBank/DDBJ databases">
        <authorList>
            <consortium name="The Broad Institute Genome Sequencing Platform"/>
            <person name="Ward D."/>
            <person name="Feldgarden M."/>
            <person name="Earl A."/>
            <person name="Young S.K."/>
            <person name="Zeng Q."/>
            <person name="Koehrsen M."/>
            <person name="Alvarado L."/>
            <person name="Berlin A."/>
            <person name="Bochicchio J."/>
            <person name="Borenstein D."/>
            <person name="Chapman S.B."/>
            <person name="Chen Z."/>
            <person name="Engels R."/>
            <person name="Freedman E."/>
            <person name="Gellesch M."/>
            <person name="Goldberg J."/>
            <person name="Griggs A."/>
            <person name="Gujja S."/>
            <person name="Heilman E."/>
            <person name="Heiman D."/>
            <person name="Hepburn T."/>
            <person name="Howarth C."/>
            <person name="Jen D."/>
            <person name="Larson L."/>
            <person name="Lewis B."/>
            <person name="Mehta T."/>
            <person name="Park D."/>
            <person name="Pearson M."/>
            <person name="Roberts A."/>
            <person name="Saif S."/>
            <person name="Shea T."/>
            <person name="Shenoy N."/>
            <person name="Sisk P."/>
            <person name="Stolte C."/>
            <person name="Sykes S."/>
            <person name="Thomson T."/>
            <person name="Walk T."/>
            <person name="White J."/>
            <person name="Yandava C."/>
            <person name="Sibley C.D."/>
            <person name="Field T.R."/>
            <person name="Grinwis M."/>
            <person name="Eshaghurshan C.S."/>
            <person name="Surette M.G."/>
            <person name="Haas B."/>
            <person name="Nusbaum C."/>
            <person name="Birren B."/>
        </authorList>
    </citation>
    <scope>NUCLEOTIDE SEQUENCE [LARGE SCALE GENOMIC DNA]</scope>
    <source>
        <strain evidence="11">ATCC 700633</strain>
    </source>
</reference>
<evidence type="ECO:0000256" key="4">
    <source>
        <dbReference type="ARBA" id="ARBA00022723"/>
    </source>
</evidence>
<sequence>MKRKTAFRRKLFYFLSPIIIFISLIIGYFIYGYTAYYRLEDNLTLSITSHTDQSLNTGKEYTISSFNIGYGAYPQDYSFFMDGGKYSRAYNRETVLDNMQGIQNAIQMIQPDIALFQEIDTDGDRSQHVDEVEFITQAFEKQNWVFGQNYDSPYLFYPILDPIGKATSGLLTMSKYTIQSSQRYSLPIETNFNKFFDLDRAFTVSYLPVSNQKQLALINIHLSAYTKDPTIGKSQLEKLFHYMESEYEKGNYVIVGGDFNHDILLGKSPEVFQTSDEPQTWTHPFPVENLSKHFTLATQGLAQQKIPSARALDEGYQKGRTFVTLVDGFIISDNVQFNHVQAHDLEFQHSDHNPVSMSFTLK</sequence>
<keyword evidence="7" id="KW-0460">Magnesium</keyword>
<dbReference type="EMBL" id="ACRF02000013">
    <property type="protein sequence ID" value="EEW93749.1"/>
    <property type="molecule type" value="Genomic_DNA"/>
</dbReference>
<dbReference type="Pfam" id="PF03372">
    <property type="entry name" value="Exo_endo_phos"/>
    <property type="match status" value="1"/>
</dbReference>
<comment type="cofactor">
    <cofactor evidence="2">
        <name>Mg(2+)</name>
        <dbReference type="ChEBI" id="CHEBI:18420"/>
    </cofactor>
</comment>
<organism evidence="11 12">
    <name type="scientific">Granulicatella elegans ATCC 700633</name>
    <dbReference type="NCBI Taxonomy" id="626369"/>
    <lineage>
        <taxon>Bacteria</taxon>
        <taxon>Bacillati</taxon>
        <taxon>Bacillota</taxon>
        <taxon>Bacilli</taxon>
        <taxon>Lactobacillales</taxon>
        <taxon>Carnobacteriaceae</taxon>
        <taxon>Granulicatella</taxon>
    </lineage>
</organism>
<protein>
    <recommendedName>
        <fullName evidence="10">Endonuclease/exonuclease/phosphatase domain-containing protein</fullName>
    </recommendedName>
</protein>
<dbReference type="STRING" id="626369.HMPREF0446_00631"/>
<dbReference type="GO" id="GO:0006281">
    <property type="term" value="P:DNA repair"/>
    <property type="evidence" value="ECO:0007669"/>
    <property type="project" value="UniProtKB-KW"/>
</dbReference>
<comment type="cofactor">
    <cofactor evidence="1">
        <name>Mn(2+)</name>
        <dbReference type="ChEBI" id="CHEBI:29035"/>
    </cofactor>
</comment>
<keyword evidence="9" id="KW-0472">Membrane</keyword>
<dbReference type="PANTHER" id="PTHR15822:SF4">
    <property type="entry name" value="TYROSYL-DNA PHOSPHODIESTERASE 2"/>
    <property type="match status" value="1"/>
</dbReference>
<keyword evidence="6" id="KW-0378">Hydrolase</keyword>
<feature type="transmembrane region" description="Helical" evidence="9">
    <location>
        <begin position="12"/>
        <end position="31"/>
    </location>
</feature>
<evidence type="ECO:0000313" key="12">
    <source>
        <dbReference type="Proteomes" id="UP000002939"/>
    </source>
</evidence>
<keyword evidence="5" id="KW-0227">DNA damage</keyword>
<evidence type="ECO:0000256" key="2">
    <source>
        <dbReference type="ARBA" id="ARBA00001946"/>
    </source>
</evidence>
<keyword evidence="4" id="KW-0479">Metal-binding</keyword>
<evidence type="ECO:0000313" key="11">
    <source>
        <dbReference type="EMBL" id="EEW93749.1"/>
    </source>
</evidence>
<feature type="domain" description="Endonuclease/exonuclease/phosphatase" evidence="10">
    <location>
        <begin position="98"/>
        <end position="261"/>
    </location>
</feature>
<dbReference type="Gene3D" id="3.60.10.10">
    <property type="entry name" value="Endonuclease/exonuclease/phosphatase"/>
    <property type="match status" value="1"/>
</dbReference>
<dbReference type="AlphaFoldDB" id="D0BKZ6"/>
<dbReference type="InterPro" id="IPR005135">
    <property type="entry name" value="Endo/exonuclease/phosphatase"/>
</dbReference>
<reference evidence="11" key="2">
    <citation type="submission" date="2011-10" db="EMBL/GenBank/DDBJ databases">
        <title>The Genome Sequence of Granulicatella elegans ATCC 700633.</title>
        <authorList>
            <consortium name="The Broad Institute Genome Sequencing Platform"/>
            <consortium name="The Broad Institute Genome Sequencing Center for Infectious Disease"/>
            <person name="Earl A."/>
            <person name="Ward D."/>
            <person name="Feldgarden M."/>
            <person name="Gevers D."/>
            <person name="Sibley C.D."/>
            <person name="Field T.R."/>
            <person name="Grinwis M."/>
            <person name="Eshaghurshan C.S."/>
            <person name="Surette M.G."/>
            <person name="Young S.K."/>
            <person name="Zeng Q."/>
            <person name="Gargeya S."/>
            <person name="Fitzgerald M."/>
            <person name="Haas B."/>
            <person name="Abouelleil A."/>
            <person name="Alvarado L."/>
            <person name="Arachchi H.M."/>
            <person name="Berlin A."/>
            <person name="Brown A."/>
            <person name="Chapman S.B."/>
            <person name="Chen Z."/>
            <person name="Dunbar C."/>
            <person name="Freedman E."/>
            <person name="Gearin G."/>
            <person name="Goldberg J."/>
            <person name="Griggs A."/>
            <person name="Gujja S."/>
            <person name="Heiman D."/>
            <person name="Howarth C."/>
            <person name="Larson L."/>
            <person name="Lui A."/>
            <person name="MacDonald P.J.P."/>
            <person name="Montmayeur A."/>
            <person name="Murphy C."/>
            <person name="Neiman D."/>
            <person name="Pearson M."/>
            <person name="Priest M."/>
            <person name="Roberts A."/>
            <person name="Saif S."/>
            <person name="Shea T."/>
            <person name="Shenoy N."/>
            <person name="Sisk P."/>
            <person name="Stolte C."/>
            <person name="Sykes S."/>
            <person name="Wortman J."/>
            <person name="Nusbaum C."/>
            <person name="Birren B."/>
        </authorList>
    </citation>
    <scope>NUCLEOTIDE SEQUENCE [LARGE SCALE GENOMIC DNA]</scope>
    <source>
        <strain evidence="11">ATCC 700633</strain>
    </source>
</reference>
<dbReference type="GO" id="GO:0046872">
    <property type="term" value="F:metal ion binding"/>
    <property type="evidence" value="ECO:0007669"/>
    <property type="project" value="UniProtKB-KW"/>
</dbReference>
<dbReference type="GO" id="GO:0016787">
    <property type="term" value="F:hydrolase activity"/>
    <property type="evidence" value="ECO:0007669"/>
    <property type="project" value="UniProtKB-KW"/>
</dbReference>
<dbReference type="eggNOG" id="COG3568">
    <property type="taxonomic scope" value="Bacteria"/>
</dbReference>